<comment type="caution">
    <text evidence="1">The sequence shown here is derived from an EMBL/GenBank/DDBJ whole genome shotgun (WGS) entry which is preliminary data.</text>
</comment>
<dbReference type="RefSeq" id="WP_002758564.1">
    <property type="nucleotide sequence ID" value="NZ_AKWJ02000020.1"/>
</dbReference>
<sequence>MVVAGKLSATTPMVVAAGLGLYTLRTCSKTLKEISTIILSVPNREWKFPQISDLWLF</sequence>
<dbReference type="Proteomes" id="UP000002837">
    <property type="component" value="Unassembled WGS sequence"/>
</dbReference>
<proteinExistence type="predicted"/>
<name>A0ABP2S4L0_LEPBO</name>
<accession>A0ABP2S4L0</accession>
<organism evidence="1 2">
    <name type="scientific">Leptospira borgpetersenii str. 200801926</name>
    <dbReference type="NCBI Taxonomy" id="1193009"/>
    <lineage>
        <taxon>Bacteria</taxon>
        <taxon>Pseudomonadati</taxon>
        <taxon>Spirochaetota</taxon>
        <taxon>Spirochaetia</taxon>
        <taxon>Leptospirales</taxon>
        <taxon>Leptospiraceae</taxon>
        <taxon>Leptospira</taxon>
    </lineage>
</organism>
<evidence type="ECO:0000313" key="1">
    <source>
        <dbReference type="EMBL" id="EKP14121.1"/>
    </source>
</evidence>
<protein>
    <submittedName>
        <fullName evidence="1">Uncharacterized protein</fullName>
    </submittedName>
</protein>
<evidence type="ECO:0000313" key="2">
    <source>
        <dbReference type="Proteomes" id="UP000002837"/>
    </source>
</evidence>
<dbReference type="EMBL" id="AKWJ02000020">
    <property type="protein sequence ID" value="EKP14121.1"/>
    <property type="molecule type" value="Genomic_DNA"/>
</dbReference>
<gene>
    <name evidence="1" type="ORF">LEP1GSC128_2920</name>
</gene>
<reference evidence="1" key="1">
    <citation type="submission" date="2012-09" db="EMBL/GenBank/DDBJ databases">
        <authorList>
            <person name="Harkins D.M."/>
            <person name="Durkin A.S."/>
            <person name="Brinkac L.M."/>
            <person name="Selengut J.D."/>
            <person name="Sanka R."/>
            <person name="DePew J."/>
            <person name="Purushe J."/>
            <person name="Picardeau M."/>
            <person name="Werts C."/>
            <person name="Goarant C."/>
            <person name="Vinetz J.M."/>
            <person name="Sutton G.G."/>
            <person name="Nelson W.C."/>
            <person name="Fouts D.E."/>
        </authorList>
    </citation>
    <scope>NUCLEOTIDE SEQUENCE [LARGE SCALE GENOMIC DNA]</scope>
    <source>
        <strain evidence="1">200801926</strain>
    </source>
</reference>
<keyword evidence="2" id="KW-1185">Reference proteome</keyword>